<proteinExistence type="predicted"/>
<dbReference type="OrthoDB" id="2086672at2"/>
<dbReference type="KEGG" id="ddh:Desde_1104"/>
<dbReference type="Proteomes" id="UP000006053">
    <property type="component" value="Chromosome"/>
</dbReference>
<gene>
    <name evidence="1" type="ordered locus">Desde_1104</name>
</gene>
<dbReference type="EMBL" id="CP003348">
    <property type="protein sequence ID" value="AFL99536.1"/>
    <property type="molecule type" value="Genomic_DNA"/>
</dbReference>
<name>I4A6F2_DESDJ</name>
<evidence type="ECO:0008006" key="3">
    <source>
        <dbReference type="Google" id="ProtNLM"/>
    </source>
</evidence>
<keyword evidence="2" id="KW-1185">Reference proteome</keyword>
<evidence type="ECO:0000313" key="2">
    <source>
        <dbReference type="Proteomes" id="UP000006053"/>
    </source>
</evidence>
<protein>
    <recommendedName>
        <fullName evidence="3">Ketopantoate hydroxymethyltransferase</fullName>
    </recommendedName>
</protein>
<accession>I4A6F2</accession>
<dbReference type="STRING" id="756499.Desde_1104"/>
<dbReference type="eggNOG" id="ENOG5033NU8">
    <property type="taxonomic scope" value="Bacteria"/>
</dbReference>
<reference evidence="2" key="1">
    <citation type="submission" date="2012-06" db="EMBL/GenBank/DDBJ databases">
        <title>Complete sequence of Desulfitobacterium dehalogenans ATCC 51507.</title>
        <authorList>
            <person name="Lucas S."/>
            <person name="Han J."/>
            <person name="Lapidus A."/>
            <person name="Cheng J.-F."/>
            <person name="Goodwin L."/>
            <person name="Pitluck S."/>
            <person name="Peters L."/>
            <person name="Ovchinnikova G."/>
            <person name="Teshima H."/>
            <person name="Detter J.C."/>
            <person name="Han C."/>
            <person name="Tapia R."/>
            <person name="Land M."/>
            <person name="Hauser L."/>
            <person name="Kyrpides N."/>
            <person name="Ivanova N."/>
            <person name="Pagani I."/>
            <person name="Kruse T."/>
            <person name="de Vos W.M."/>
            <person name="Smidt H."/>
            <person name="Woyke T."/>
        </authorList>
    </citation>
    <scope>NUCLEOTIDE SEQUENCE [LARGE SCALE GENOMIC DNA]</scope>
    <source>
        <strain evidence="2">ATCC 51507 / DSM 9161 / JW/IU-DC1</strain>
    </source>
</reference>
<reference evidence="1 2" key="2">
    <citation type="journal article" date="2015" name="J. Bacteriol.">
        <title>Genomic, proteomic, and biochemical analysis of the organohalide respiratory pathway in Desulfitobacterium dehalogenans.</title>
        <authorList>
            <person name="Kruse T."/>
            <person name="van de Pas B.A."/>
            <person name="Atteia A."/>
            <person name="Krab K."/>
            <person name="Hagen W.R."/>
            <person name="Goodwin L."/>
            <person name="Chain P."/>
            <person name="Boeren S."/>
            <person name="Maphosa F."/>
            <person name="Schraa G."/>
            <person name="de Vos W.M."/>
            <person name="van der Oost J."/>
            <person name="Smidt H."/>
            <person name="Stams A.J."/>
        </authorList>
    </citation>
    <scope>NUCLEOTIDE SEQUENCE [LARGE SCALE GENOMIC DNA]</scope>
    <source>
        <strain evidence="2">ATCC 51507 / DSM 9161 / JW/IU-DC1</strain>
    </source>
</reference>
<dbReference type="RefSeq" id="WP_014793028.1">
    <property type="nucleotide sequence ID" value="NC_018017.1"/>
</dbReference>
<evidence type="ECO:0000313" key="1">
    <source>
        <dbReference type="EMBL" id="AFL99536.1"/>
    </source>
</evidence>
<sequence length="93" mass="10504">MIPITFLEDVADYVDGRITKVVLNGYYEITDFDVKQVREGIINMEYKVHNGAVPLITLIELRDSSNNVISSNNVYVPITTDTIITQTIRVKEG</sequence>
<organism evidence="1 2">
    <name type="scientific">Desulfitobacterium dehalogenans (strain ATCC 51507 / DSM 9161 / JW/IU-DC1)</name>
    <dbReference type="NCBI Taxonomy" id="756499"/>
    <lineage>
        <taxon>Bacteria</taxon>
        <taxon>Bacillati</taxon>
        <taxon>Bacillota</taxon>
        <taxon>Clostridia</taxon>
        <taxon>Eubacteriales</taxon>
        <taxon>Desulfitobacteriaceae</taxon>
        <taxon>Desulfitobacterium</taxon>
    </lineage>
</organism>
<dbReference type="HOGENOM" id="CLU_2394913_0_0_9"/>
<dbReference type="AlphaFoldDB" id="I4A6F2"/>